<name>D7BK16_ARCHD</name>
<evidence type="ECO:0000256" key="11">
    <source>
        <dbReference type="ARBA" id="ARBA00022777"/>
    </source>
</evidence>
<keyword evidence="9" id="KW-0479">Metal-binding</keyword>
<evidence type="ECO:0000313" key="18">
    <source>
        <dbReference type="EMBL" id="ADH92996.1"/>
    </source>
</evidence>
<dbReference type="OrthoDB" id="9802503at2"/>
<evidence type="ECO:0000256" key="13">
    <source>
        <dbReference type="ARBA" id="ARBA00022842"/>
    </source>
</evidence>
<evidence type="ECO:0000256" key="3">
    <source>
        <dbReference type="ARBA" id="ARBA00004496"/>
    </source>
</evidence>
<dbReference type="RefSeq" id="WP_013170488.1">
    <property type="nucleotide sequence ID" value="NC_014218.1"/>
</dbReference>
<dbReference type="InterPro" id="IPR015912">
    <property type="entry name" value="Phosphofructokinase_CS"/>
</dbReference>
<dbReference type="GO" id="GO:0070095">
    <property type="term" value="F:fructose-6-phosphate binding"/>
    <property type="evidence" value="ECO:0007669"/>
    <property type="project" value="TreeGrafter"/>
</dbReference>
<dbReference type="Proteomes" id="UP000000376">
    <property type="component" value="Chromosome"/>
</dbReference>
<dbReference type="PANTHER" id="PTHR13697">
    <property type="entry name" value="PHOSPHOFRUCTOKINASE"/>
    <property type="match status" value="1"/>
</dbReference>
<feature type="domain" description="Phosphofructokinase" evidence="17">
    <location>
        <begin position="18"/>
        <end position="322"/>
    </location>
</feature>
<evidence type="ECO:0000256" key="7">
    <source>
        <dbReference type="ARBA" id="ARBA00022533"/>
    </source>
</evidence>
<proteinExistence type="inferred from homology"/>
<organism evidence="18 19">
    <name type="scientific">Arcanobacterium haemolyticum (strain ATCC 9345 / DSM 20595 / CCM 5947 / CCUG 17215 / LMG 16163 / NBRC 15585 / NCTC 8452 / 11018)</name>
    <dbReference type="NCBI Taxonomy" id="644284"/>
    <lineage>
        <taxon>Bacteria</taxon>
        <taxon>Bacillati</taxon>
        <taxon>Actinomycetota</taxon>
        <taxon>Actinomycetes</taxon>
        <taxon>Actinomycetales</taxon>
        <taxon>Actinomycetaceae</taxon>
        <taxon>Arcanobacterium</taxon>
    </lineage>
</organism>
<dbReference type="Gene3D" id="3.40.50.460">
    <property type="entry name" value="Phosphofructokinase domain"/>
    <property type="match status" value="2"/>
</dbReference>
<dbReference type="InterPro" id="IPR009161">
    <property type="entry name" value="6-Pfructokinase_euk"/>
</dbReference>
<reference evidence="18 19" key="1">
    <citation type="journal article" date="2010" name="Stand. Genomic Sci.">
        <title>Complete genome sequence of Arcanobacterium haemolyticum type strain (11018).</title>
        <authorList>
            <person name="Yasawong M."/>
            <person name="Teshima H."/>
            <person name="Lapidus A."/>
            <person name="Nolan M."/>
            <person name="Lucas S."/>
            <person name="Glavina Del Rio T."/>
            <person name="Tice H."/>
            <person name="Cheng J."/>
            <person name="Bruce D."/>
            <person name="Detter C."/>
            <person name="Tapia R."/>
            <person name="Han C."/>
            <person name="Goodwin L."/>
            <person name="Pitluck S."/>
            <person name="Liolios K."/>
            <person name="Ivanova N."/>
            <person name="Mavromatis K."/>
            <person name="Mikhailova N."/>
            <person name="Pati A."/>
            <person name="Chen A."/>
            <person name="Palaniappan K."/>
            <person name="Land M."/>
            <person name="Hauser L."/>
            <person name="Chang Y."/>
            <person name="Jeffries C."/>
            <person name="Rohde M."/>
            <person name="Sikorski J."/>
            <person name="Pukall R."/>
            <person name="Goker M."/>
            <person name="Woyke T."/>
            <person name="Bristow J."/>
            <person name="Eisen J."/>
            <person name="Markowitz V."/>
            <person name="Hugenholtz P."/>
            <person name="Kyrpides N."/>
            <person name="Klenk H."/>
        </authorList>
    </citation>
    <scope>NUCLEOTIDE SEQUENCE [LARGE SCALE GENOMIC DNA]</scope>
    <source>
        <strain evidence="19">ATCC 9345 / DSM 20595 / CCUG 17215 / LMG 16163 / NBRC 15585 / NCTC 8452 / 11018</strain>
    </source>
</reference>
<dbReference type="STRING" id="644284.Arch_1291"/>
<dbReference type="GO" id="GO:0005945">
    <property type="term" value="C:6-phosphofructokinase complex"/>
    <property type="evidence" value="ECO:0007669"/>
    <property type="project" value="TreeGrafter"/>
</dbReference>
<evidence type="ECO:0000256" key="1">
    <source>
        <dbReference type="ARBA" id="ARBA00001946"/>
    </source>
</evidence>
<dbReference type="eggNOG" id="COG0205">
    <property type="taxonomic scope" value="Bacteria"/>
</dbReference>
<comment type="similarity">
    <text evidence="15">Belongs to the phosphofructokinase type A (PFKA) family.</text>
</comment>
<dbReference type="KEGG" id="ahe:Arch_1291"/>
<dbReference type="PANTHER" id="PTHR13697:SF4">
    <property type="entry name" value="ATP-DEPENDENT 6-PHOSPHOFRUCTOKINASE"/>
    <property type="match status" value="1"/>
</dbReference>
<keyword evidence="8 18" id="KW-0808">Transferase</keyword>
<keyword evidence="13" id="KW-0460">Magnesium</keyword>
<dbReference type="EMBL" id="CP002045">
    <property type="protein sequence ID" value="ADH92996.1"/>
    <property type="molecule type" value="Genomic_DNA"/>
</dbReference>
<evidence type="ECO:0000256" key="5">
    <source>
        <dbReference type="ARBA" id="ARBA00012055"/>
    </source>
</evidence>
<evidence type="ECO:0000259" key="17">
    <source>
        <dbReference type="Pfam" id="PF00365"/>
    </source>
</evidence>
<evidence type="ECO:0000256" key="14">
    <source>
        <dbReference type="ARBA" id="ARBA00023152"/>
    </source>
</evidence>
<dbReference type="GO" id="GO:0006002">
    <property type="term" value="P:fructose 6-phosphate metabolic process"/>
    <property type="evidence" value="ECO:0007669"/>
    <property type="project" value="InterPro"/>
</dbReference>
<comment type="catalytic activity">
    <reaction evidence="16">
        <text>beta-D-fructose 6-phosphate + ATP = beta-D-fructose 1,6-bisphosphate + ADP + H(+)</text>
        <dbReference type="Rhea" id="RHEA:16109"/>
        <dbReference type="ChEBI" id="CHEBI:15378"/>
        <dbReference type="ChEBI" id="CHEBI:30616"/>
        <dbReference type="ChEBI" id="CHEBI:32966"/>
        <dbReference type="ChEBI" id="CHEBI:57634"/>
        <dbReference type="ChEBI" id="CHEBI:456216"/>
        <dbReference type="EC" id="2.7.1.11"/>
    </reaction>
</comment>
<keyword evidence="11" id="KW-0418">Kinase</keyword>
<keyword evidence="14" id="KW-0324">Glycolysis</keyword>
<dbReference type="HOGENOM" id="CLU_011053_0_0_11"/>
<gene>
    <name evidence="18" type="ordered locus">Arch_1291</name>
</gene>
<dbReference type="Pfam" id="PF00365">
    <property type="entry name" value="PFK"/>
    <property type="match status" value="2"/>
</dbReference>
<dbReference type="InterPro" id="IPR022953">
    <property type="entry name" value="ATP_PFK"/>
</dbReference>
<evidence type="ECO:0000256" key="16">
    <source>
        <dbReference type="ARBA" id="ARBA00048070"/>
    </source>
</evidence>
<protein>
    <recommendedName>
        <fullName evidence="5">6-phosphofructokinase</fullName>
        <ecNumber evidence="5">2.7.1.11</ecNumber>
    </recommendedName>
</protein>
<evidence type="ECO:0000256" key="8">
    <source>
        <dbReference type="ARBA" id="ARBA00022679"/>
    </source>
</evidence>
<dbReference type="GO" id="GO:0003872">
    <property type="term" value="F:6-phosphofructokinase activity"/>
    <property type="evidence" value="ECO:0007669"/>
    <property type="project" value="UniProtKB-EC"/>
</dbReference>
<dbReference type="NCBIfam" id="TIGR02478">
    <property type="entry name" value="6PF1K_euk"/>
    <property type="match status" value="1"/>
</dbReference>
<dbReference type="FunFam" id="3.40.50.460:FF:000007">
    <property type="entry name" value="ATP-dependent 6-phosphofructokinase"/>
    <property type="match status" value="1"/>
</dbReference>
<dbReference type="AlphaFoldDB" id="D7BK16"/>
<dbReference type="InterPro" id="IPR000023">
    <property type="entry name" value="Phosphofructokinase_dom"/>
</dbReference>
<evidence type="ECO:0000256" key="4">
    <source>
        <dbReference type="ARBA" id="ARBA00004679"/>
    </source>
</evidence>
<evidence type="ECO:0000256" key="2">
    <source>
        <dbReference type="ARBA" id="ARBA00002659"/>
    </source>
</evidence>
<comment type="function">
    <text evidence="2">Catalyzes the phosphorylation of D-fructose 6-phosphate to fructose 1,6-bisphosphate by ATP, the first committing step of glycolysis.</text>
</comment>
<dbReference type="SUPFAM" id="SSF53784">
    <property type="entry name" value="Phosphofructokinase"/>
    <property type="match status" value="2"/>
</dbReference>
<dbReference type="GO" id="GO:0042802">
    <property type="term" value="F:identical protein binding"/>
    <property type="evidence" value="ECO:0007669"/>
    <property type="project" value="TreeGrafter"/>
</dbReference>
<keyword evidence="12" id="KW-0067">ATP-binding</keyword>
<comment type="cofactor">
    <cofactor evidence="1">
        <name>Mg(2+)</name>
        <dbReference type="ChEBI" id="CHEBI:18420"/>
    </cofactor>
</comment>
<sequence>MLDISAKLSEAERAERPKIGVLTSGGDAQGMNAVVRAVVRTALHAGAIPFALHEGWKGAIEGGDLIQELSWSSVSGILSKGGTAIGTARSDEFRERSGLKKVVRNLAQRGIDRLVVVGGDGTLTGADELREFWPELLAELVEEGEITPEAGERHKHLRIAGVVGSIDNDLVGTDMTIGADSALHRIIEAIDAIAATAASHQRTFIIEVMGRACGYLALMSAIAGGCDYVFIPELPPEDGWEEAMTTKLRTGRERGRRDSLIILAEGALDRSGNPITATQVADVIKERLGEDARITSLGHVQRGGQPTAYDRWMPTLLGYTAALDMVNAGPETQPTIIGTKRNRIVRMPMMEAVANTRKVKAYLKEGNWEGAIDSRGASFREMITIFEAMSSPTTNTTGCCDGGSPRVGIIHAGGLAPGMNPAARAAVKLGIDRGYTMIGIDGGFPGLLEGHTRVLEWGDVEGWAEDGGAELGTRRTIPDVDQYYALSRAIENAELDALIVIGGFKGYKMAYDMGQEKDRYPGFNIPIVCIPASIDNNLPGSEHAIGADTALNTNVETLDKIRTSASASQRCFVAETMGRNTGYLALFSAISSGAEQVYLAETGITLPQLAEDTQRMINAFEHGRHLYLVIRNEDASEYYTTDFLGRIFEEEGHKLFDVRTSVIGHAQQGGNPSPFDRTMAARIVNSAINVLDDELRTRVKNSRSFHIGMVDGVIQAMPLSHMGDLIDMEARTQFEPWWLPLRHVVNVVSDPTYAGPLEDLAIVQ</sequence>
<keyword evidence="6" id="KW-0963">Cytoplasm</keyword>
<dbReference type="UniPathway" id="UPA00109">
    <property type="reaction ID" value="UER00182"/>
</dbReference>
<comment type="subcellular location">
    <subcellularLocation>
        <location evidence="3">Cytoplasm</location>
    </subcellularLocation>
</comment>
<dbReference type="GO" id="GO:0016208">
    <property type="term" value="F:AMP binding"/>
    <property type="evidence" value="ECO:0007669"/>
    <property type="project" value="TreeGrafter"/>
</dbReference>
<dbReference type="Gene3D" id="3.40.50.450">
    <property type="match status" value="2"/>
</dbReference>
<keyword evidence="7" id="KW-0021">Allosteric enzyme</keyword>
<dbReference type="InterPro" id="IPR035966">
    <property type="entry name" value="PKF_sf"/>
</dbReference>
<dbReference type="GO" id="GO:0030388">
    <property type="term" value="P:fructose 1,6-bisphosphate metabolic process"/>
    <property type="evidence" value="ECO:0007669"/>
    <property type="project" value="TreeGrafter"/>
</dbReference>
<feature type="domain" description="Phosphofructokinase" evidence="17">
    <location>
        <begin position="406"/>
        <end position="690"/>
    </location>
</feature>
<dbReference type="PROSITE" id="PS00433">
    <property type="entry name" value="PHOSPHOFRUCTOKINASE"/>
    <property type="match status" value="2"/>
</dbReference>
<dbReference type="PRINTS" id="PR00476">
    <property type="entry name" value="PHFRCTKINASE"/>
</dbReference>
<evidence type="ECO:0000256" key="15">
    <source>
        <dbReference type="ARBA" id="ARBA00038478"/>
    </source>
</evidence>
<dbReference type="GO" id="GO:0061621">
    <property type="term" value="P:canonical glycolysis"/>
    <property type="evidence" value="ECO:0007669"/>
    <property type="project" value="TreeGrafter"/>
</dbReference>
<accession>D7BK16</accession>
<evidence type="ECO:0000256" key="9">
    <source>
        <dbReference type="ARBA" id="ARBA00022723"/>
    </source>
</evidence>
<evidence type="ECO:0000256" key="10">
    <source>
        <dbReference type="ARBA" id="ARBA00022741"/>
    </source>
</evidence>
<comment type="pathway">
    <text evidence="4">Carbohydrate degradation; glycolysis; D-glyceraldehyde 3-phosphate and glycerone phosphate from D-glucose: step 3/4.</text>
</comment>
<dbReference type="GO" id="GO:0048029">
    <property type="term" value="F:monosaccharide binding"/>
    <property type="evidence" value="ECO:0007669"/>
    <property type="project" value="TreeGrafter"/>
</dbReference>
<dbReference type="GO" id="GO:0046872">
    <property type="term" value="F:metal ion binding"/>
    <property type="evidence" value="ECO:0007669"/>
    <property type="project" value="UniProtKB-KW"/>
</dbReference>
<evidence type="ECO:0000256" key="6">
    <source>
        <dbReference type="ARBA" id="ARBA00022490"/>
    </source>
</evidence>
<dbReference type="GO" id="GO:0005524">
    <property type="term" value="F:ATP binding"/>
    <property type="evidence" value="ECO:0007669"/>
    <property type="project" value="UniProtKB-KW"/>
</dbReference>
<dbReference type="EC" id="2.7.1.11" evidence="5"/>
<evidence type="ECO:0000256" key="12">
    <source>
        <dbReference type="ARBA" id="ARBA00022840"/>
    </source>
</evidence>
<keyword evidence="10" id="KW-0547">Nucleotide-binding</keyword>
<keyword evidence="19" id="KW-1185">Reference proteome</keyword>
<evidence type="ECO:0000313" key="19">
    <source>
        <dbReference type="Proteomes" id="UP000000376"/>
    </source>
</evidence>